<dbReference type="PANTHER" id="PTHR34649:SF1">
    <property type="entry name" value="CILIA- AND FLAGELLA-ASSOCIATED PROTEIN 99"/>
    <property type="match status" value="1"/>
</dbReference>
<dbReference type="RefSeq" id="XP_029236348.1">
    <property type="nucleotide sequence ID" value="XM_029383820.1"/>
</dbReference>
<evidence type="ECO:0000256" key="2">
    <source>
        <dbReference type="SAM" id="MobiDB-lite"/>
    </source>
</evidence>
<accession>A0A3R7KU75</accession>
<dbReference type="GeneID" id="40330937"/>
<feature type="region of interest" description="Disordered" evidence="2">
    <location>
        <begin position="188"/>
        <end position="211"/>
    </location>
</feature>
<protein>
    <submittedName>
        <fullName evidence="3">Putative trichohyalin-like</fullName>
    </submittedName>
</protein>
<keyword evidence="4" id="KW-1185">Reference proteome</keyword>
<dbReference type="PANTHER" id="PTHR34649">
    <property type="entry name" value="CILIA- AND FLAGELLA-ASSOCIATED PROTEIN 99"/>
    <property type="match status" value="1"/>
</dbReference>
<dbReference type="Proteomes" id="UP000283634">
    <property type="component" value="Unassembled WGS sequence"/>
</dbReference>
<sequence>MKPRDLWELMTDIVTQCLQDSLTDSPELMLDDALENCPSLSEEEEALVREAVMGTLHFEKVSEGMVRGYRDCMRHIVTNRCSMYLVAYMMIFQYTVLGGHRIRELFYRCTTTPRLVEYLEYMLDPESLMEYSNPYWSHHYDMNFITNSIFRPLLEITPRVREDVIEWLLNKTAARVVRVDESEDVKYPTTRTVATQPPRVTSAPEEHPGKLPPEEVRAMLYTIPEKRPPRIDYRKPPQNVARYRRSPTEPIGFSFLNRQPRQNKVIEEPPVCHAEPPHSSREELRQMLAKPVTVRMTAAAVRREAQTYLKQMEEQKRSLEEMEEALHNSRDFEEWQRQEKTREAQRLKVQFLNRKAQIEGVSDNVLQRRRRVEEMNRVVSSQVRADLVLQLGSLAVAKEHKAAKQHKQASKLRRELEESRRRAIEQAQRDRLSAAADIKAETKQLREDALEEEERVRTQRLILIQEIRQLRERNRQRRAEMHEKNIRLQDESPEDSAYGGMCVTALREKLRQAKEESDRLEEERRMRFAAARQQEREKIEALRAVCANWRQNTRRAREEDLKSKEQEAAKLKARKSEEEAQRALQMCDALKQKRKDRRREFTALRAEERRRNNELLLLAKGASYIEEKHWSQQELGVINRLTVAQNKELRSGFRQPLS</sequence>
<feature type="region of interest" description="Disordered" evidence="2">
    <location>
        <begin position="400"/>
        <end position="435"/>
    </location>
</feature>
<organism evidence="3 4">
    <name type="scientific">Trypanosoma rangeli</name>
    <dbReference type="NCBI Taxonomy" id="5698"/>
    <lineage>
        <taxon>Eukaryota</taxon>
        <taxon>Discoba</taxon>
        <taxon>Euglenozoa</taxon>
        <taxon>Kinetoplastea</taxon>
        <taxon>Metakinetoplastina</taxon>
        <taxon>Trypanosomatida</taxon>
        <taxon>Trypanosomatidae</taxon>
        <taxon>Trypanosoma</taxon>
        <taxon>Herpetosoma</taxon>
    </lineage>
</organism>
<evidence type="ECO:0000256" key="1">
    <source>
        <dbReference type="SAM" id="Coils"/>
    </source>
</evidence>
<keyword evidence="1" id="KW-0175">Coiled coil</keyword>
<evidence type="ECO:0000313" key="4">
    <source>
        <dbReference type="Proteomes" id="UP000283634"/>
    </source>
</evidence>
<feature type="region of interest" description="Disordered" evidence="2">
    <location>
        <begin position="555"/>
        <end position="578"/>
    </location>
</feature>
<dbReference type="AlphaFoldDB" id="A0A3R7KU75"/>
<dbReference type="InterPro" id="IPR039341">
    <property type="entry name" value="CFAP99"/>
</dbReference>
<feature type="compositionally biased region" description="Polar residues" evidence="2">
    <location>
        <begin position="189"/>
        <end position="199"/>
    </location>
</feature>
<gene>
    <name evidence="3" type="ORF">TraAM80_07004</name>
</gene>
<comment type="caution">
    <text evidence="3">The sequence shown here is derived from an EMBL/GenBank/DDBJ whole genome shotgun (WGS) entry which is preliminary data.</text>
</comment>
<dbReference type="OMA" id="CEGAFQG"/>
<dbReference type="EMBL" id="MKGL01000273">
    <property type="protein sequence ID" value="RNF01463.1"/>
    <property type="molecule type" value="Genomic_DNA"/>
</dbReference>
<proteinExistence type="predicted"/>
<dbReference type="VEuPathDB" id="TriTrypDB:TRSC58_01393"/>
<feature type="compositionally biased region" description="Basic and acidic residues" evidence="2">
    <location>
        <begin position="412"/>
        <end position="435"/>
    </location>
</feature>
<evidence type="ECO:0000313" key="3">
    <source>
        <dbReference type="EMBL" id="RNF01463.1"/>
    </source>
</evidence>
<name>A0A3R7KU75_TRYRA</name>
<feature type="coiled-coil region" evidence="1">
    <location>
        <begin position="298"/>
        <end position="332"/>
    </location>
</feature>
<dbReference type="OrthoDB" id="10262255at2759"/>
<reference evidence="3 4" key="1">
    <citation type="journal article" date="2018" name="BMC Genomics">
        <title>Genomic comparison of Trypanosoma conorhini and Trypanosoma rangeli to Trypanosoma cruzi strains of high and low virulence.</title>
        <authorList>
            <person name="Bradwell K.R."/>
            <person name="Koparde V.N."/>
            <person name="Matveyev A.V."/>
            <person name="Serrano M.G."/>
            <person name="Alves J.M."/>
            <person name="Parikh H."/>
            <person name="Huang B."/>
            <person name="Lee V."/>
            <person name="Espinosa-Alvarez O."/>
            <person name="Ortiz P.A."/>
            <person name="Costa-Martins A.G."/>
            <person name="Teixeira M.M."/>
            <person name="Buck G.A."/>
        </authorList>
    </citation>
    <scope>NUCLEOTIDE SEQUENCE [LARGE SCALE GENOMIC DNA]</scope>
    <source>
        <strain evidence="3 4">AM80</strain>
    </source>
</reference>